<evidence type="ECO:0000313" key="2">
    <source>
        <dbReference type="EMBL" id="SDI41749.1"/>
    </source>
</evidence>
<dbReference type="InterPro" id="IPR000182">
    <property type="entry name" value="GNAT_dom"/>
</dbReference>
<dbReference type="PROSITE" id="PS51186">
    <property type="entry name" value="GNAT"/>
    <property type="match status" value="1"/>
</dbReference>
<protein>
    <submittedName>
        <fullName evidence="2">Acetyltransferase (GNAT) family protein</fullName>
    </submittedName>
</protein>
<dbReference type="CDD" id="cd04301">
    <property type="entry name" value="NAT_SF"/>
    <property type="match status" value="1"/>
</dbReference>
<dbReference type="InterPro" id="IPR016181">
    <property type="entry name" value="Acyl_CoA_acyltransferase"/>
</dbReference>
<dbReference type="Proteomes" id="UP000183255">
    <property type="component" value="Unassembled WGS sequence"/>
</dbReference>
<dbReference type="PANTHER" id="PTHR43305:SF1">
    <property type="entry name" value="FAMILY N-ACETYLTRANSFERASE, PUTATIVE (AFU_ORTHOLOGUE AFUA_2G01380)-RELATED"/>
    <property type="match status" value="1"/>
</dbReference>
<name>A0A1G8KEB9_9CLOT</name>
<dbReference type="PANTHER" id="PTHR43305">
    <property type="entry name" value="FAMILY N-ACETYLTRANSFERASE, PUTATIVE (AFU_ORTHOLOGUE AFUA_2G01380)-RELATED"/>
    <property type="match status" value="1"/>
</dbReference>
<dbReference type="SUPFAM" id="SSF55729">
    <property type="entry name" value="Acyl-CoA N-acyltransferases (Nat)"/>
    <property type="match status" value="1"/>
</dbReference>
<dbReference type="GO" id="GO:0016747">
    <property type="term" value="F:acyltransferase activity, transferring groups other than amino-acyl groups"/>
    <property type="evidence" value="ECO:0007669"/>
    <property type="project" value="InterPro"/>
</dbReference>
<evidence type="ECO:0000259" key="1">
    <source>
        <dbReference type="PROSITE" id="PS51186"/>
    </source>
</evidence>
<gene>
    <name evidence="2" type="ORF">SAMN05421804_102291</name>
</gene>
<organism evidence="2 3">
    <name type="scientific">Proteiniclasticum ruminis</name>
    <dbReference type="NCBI Taxonomy" id="398199"/>
    <lineage>
        <taxon>Bacteria</taxon>
        <taxon>Bacillati</taxon>
        <taxon>Bacillota</taxon>
        <taxon>Clostridia</taxon>
        <taxon>Eubacteriales</taxon>
        <taxon>Clostridiaceae</taxon>
        <taxon>Proteiniclasticum</taxon>
    </lineage>
</organism>
<keyword evidence="2" id="KW-0808">Transferase</keyword>
<proteinExistence type="predicted"/>
<dbReference type="EMBL" id="FNDZ01000002">
    <property type="protein sequence ID" value="SDI41749.1"/>
    <property type="molecule type" value="Genomic_DNA"/>
</dbReference>
<dbReference type="InterPro" id="IPR052777">
    <property type="entry name" value="Acetyltransferase_Enz"/>
</dbReference>
<sequence length="168" mass="19119">MGESTAESAMEKESFMELLVPESSKDLEDVKELFLRYEKSTGVSLCFQGFQEELDHLPGKYGEPEGVLLLLKIGGKAAGCCALKPLEEKICELKRLFVIEEYRGRGLSRILMERILNEARRRGYEKIRLDTLAVMKPALRLYKSVGFEEISAYIYNPLPGALYFEKVL</sequence>
<dbReference type="AlphaFoldDB" id="A0A1G8KEB9"/>
<feature type="domain" description="N-acetyltransferase" evidence="1">
    <location>
        <begin position="17"/>
        <end position="168"/>
    </location>
</feature>
<dbReference type="RefSeq" id="WP_242848071.1">
    <property type="nucleotide sequence ID" value="NZ_FNDZ01000002.1"/>
</dbReference>
<dbReference type="Pfam" id="PF00583">
    <property type="entry name" value="Acetyltransf_1"/>
    <property type="match status" value="1"/>
</dbReference>
<reference evidence="2 3" key="1">
    <citation type="submission" date="2016-10" db="EMBL/GenBank/DDBJ databases">
        <authorList>
            <person name="de Groot N.N."/>
        </authorList>
    </citation>
    <scope>NUCLEOTIDE SEQUENCE [LARGE SCALE GENOMIC DNA]</scope>
    <source>
        <strain evidence="2 3">CGMCC 1.5058</strain>
    </source>
</reference>
<dbReference type="Gene3D" id="3.40.630.30">
    <property type="match status" value="1"/>
</dbReference>
<evidence type="ECO:0000313" key="3">
    <source>
        <dbReference type="Proteomes" id="UP000183255"/>
    </source>
</evidence>
<accession>A0A1G8KEB9</accession>